<dbReference type="EMBL" id="CP041186">
    <property type="protein sequence ID" value="QDG50706.1"/>
    <property type="molecule type" value="Genomic_DNA"/>
</dbReference>
<name>A0A4Y6PQW4_PERCE</name>
<protein>
    <submittedName>
        <fullName evidence="1">Uncharacterized protein</fullName>
    </submittedName>
</protein>
<accession>A0A4Y6PQW4</accession>
<reference evidence="1 2" key="1">
    <citation type="submission" date="2019-06" db="EMBL/GenBank/DDBJ databases">
        <title>Persicimonas caeni gen. nov., sp. nov., a predatory bacterium isolated from solar saltern.</title>
        <authorList>
            <person name="Wang S."/>
        </authorList>
    </citation>
    <scope>NUCLEOTIDE SEQUENCE [LARGE SCALE GENOMIC DNA]</scope>
    <source>
        <strain evidence="1 2">YN101</strain>
    </source>
</reference>
<dbReference type="AlphaFoldDB" id="A0A4Y6PQW4"/>
<sequence>MRRLEKFSAEVSSPVYGKEEERYADHAEGDARAATWMRLVNKSPDIPDAYARFLLITLSMFLEGDVVPVTFDDVLEEPHLKN</sequence>
<dbReference type="RefSeq" id="WP_141197198.1">
    <property type="nucleotide sequence ID" value="NZ_CP041186.1"/>
</dbReference>
<accession>A0A5B8Y3V4</accession>
<dbReference type="Proteomes" id="UP000315995">
    <property type="component" value="Chromosome"/>
</dbReference>
<organism evidence="1 2">
    <name type="scientific">Persicimonas caeni</name>
    <dbReference type="NCBI Taxonomy" id="2292766"/>
    <lineage>
        <taxon>Bacteria</taxon>
        <taxon>Deltaproteobacteria</taxon>
        <taxon>Bradymonadales</taxon>
        <taxon>Bradymonadaceae</taxon>
        <taxon>Persicimonas</taxon>
    </lineage>
</organism>
<keyword evidence="2" id="KW-1185">Reference proteome</keyword>
<evidence type="ECO:0000313" key="2">
    <source>
        <dbReference type="Proteomes" id="UP000315995"/>
    </source>
</evidence>
<gene>
    <name evidence="1" type="ORF">FIV42_08180</name>
</gene>
<evidence type="ECO:0000313" key="1">
    <source>
        <dbReference type="EMBL" id="QDG50706.1"/>
    </source>
</evidence>
<proteinExistence type="predicted"/>